<comment type="caution">
    <text evidence="4">The sequence shown here is derived from an EMBL/GenBank/DDBJ whole genome shotgun (WGS) entry which is preliminary data.</text>
</comment>
<evidence type="ECO:0000256" key="2">
    <source>
        <dbReference type="SAM" id="MobiDB-lite"/>
    </source>
</evidence>
<protein>
    <submittedName>
        <fullName evidence="4">Two component transcriptional regulator, winged helix family</fullName>
    </submittedName>
</protein>
<dbReference type="AlphaFoldDB" id="B9BIQ4"/>
<dbReference type="SUPFAM" id="SSF52172">
    <property type="entry name" value="CheY-like"/>
    <property type="match status" value="1"/>
</dbReference>
<dbReference type="RefSeq" id="WP_006403666.1">
    <property type="nucleotide sequence ID" value="NZ_ACFC01000001.1"/>
</dbReference>
<dbReference type="PROSITE" id="PS50110">
    <property type="entry name" value="RESPONSE_REGULATORY"/>
    <property type="match status" value="1"/>
</dbReference>
<dbReference type="InterPro" id="IPR011006">
    <property type="entry name" value="CheY-like_superfamily"/>
</dbReference>
<evidence type="ECO:0000256" key="1">
    <source>
        <dbReference type="PROSITE-ProRule" id="PRU00169"/>
    </source>
</evidence>
<evidence type="ECO:0000313" key="5">
    <source>
        <dbReference type="Proteomes" id="UP000004535"/>
    </source>
</evidence>
<proteinExistence type="predicted"/>
<evidence type="ECO:0000313" key="4">
    <source>
        <dbReference type="EMBL" id="EEE09587.1"/>
    </source>
</evidence>
<reference evidence="4 5" key="1">
    <citation type="journal article" date="2012" name="J. Bacteriol.">
        <title>Draft Genome Sequence Determination for Cystic Fibrosis and Chronic Granulomatous Disease Burkholderia multivorans Isolates.</title>
        <authorList>
            <person name="Varga J.J."/>
            <person name="Losada L."/>
            <person name="Zelazny A.M."/>
            <person name="Brinkac L."/>
            <person name="Harkins D."/>
            <person name="Radune D."/>
            <person name="Hostetler J."/>
            <person name="Sampaio E.P."/>
            <person name="Ronning C.M."/>
            <person name="Nierman W.C."/>
            <person name="Greenberg D.E."/>
            <person name="Holland S.M."/>
            <person name="Goldberg J.B."/>
        </authorList>
    </citation>
    <scope>NUCLEOTIDE SEQUENCE [LARGE SCALE GENOMIC DNA]</scope>
    <source>
        <strain evidence="4 5">CGD2</strain>
    </source>
</reference>
<comment type="caution">
    <text evidence="1">Lacks conserved residue(s) required for the propagation of feature annotation.</text>
</comment>
<evidence type="ECO:0000259" key="3">
    <source>
        <dbReference type="PROSITE" id="PS50110"/>
    </source>
</evidence>
<dbReference type="GO" id="GO:0000160">
    <property type="term" value="P:phosphorelay signal transduction system"/>
    <property type="evidence" value="ECO:0007669"/>
    <property type="project" value="InterPro"/>
</dbReference>
<sequence length="158" mass="16905">MSAAGHRLDRLQGLRFGADDYITKPFDRADVVARISTILRGLDADADALERTVGSHIGRLRRTLQCAGASAMPEVMCGGGYRLRGVGNGSRRRVGRASRALAAFAPILAVPSPCAWHAPPFPAPPSLPRAATKLRPRRIDLGKSMTRTTQSSTEMKAG</sequence>
<name>B9BIQ4_9BURK</name>
<accession>B9BIQ4</accession>
<organism evidence="4 5">
    <name type="scientific">Burkholderia multivorans CGD2</name>
    <dbReference type="NCBI Taxonomy" id="513052"/>
    <lineage>
        <taxon>Bacteria</taxon>
        <taxon>Pseudomonadati</taxon>
        <taxon>Pseudomonadota</taxon>
        <taxon>Betaproteobacteria</taxon>
        <taxon>Burkholderiales</taxon>
        <taxon>Burkholderiaceae</taxon>
        <taxon>Burkholderia</taxon>
        <taxon>Burkholderia cepacia complex</taxon>
    </lineage>
</organism>
<dbReference type="Proteomes" id="UP000004535">
    <property type="component" value="Unassembled WGS sequence"/>
</dbReference>
<feature type="domain" description="Response regulatory" evidence="3">
    <location>
        <begin position="1"/>
        <end position="39"/>
    </location>
</feature>
<feature type="region of interest" description="Disordered" evidence="2">
    <location>
        <begin position="135"/>
        <end position="158"/>
    </location>
</feature>
<dbReference type="EMBL" id="ACFC01000001">
    <property type="protein sequence ID" value="EEE09587.1"/>
    <property type="molecule type" value="Genomic_DNA"/>
</dbReference>
<dbReference type="Gene3D" id="6.10.250.690">
    <property type="match status" value="1"/>
</dbReference>
<dbReference type="InterPro" id="IPR001789">
    <property type="entry name" value="Sig_transdc_resp-reg_receiver"/>
</dbReference>
<gene>
    <name evidence="4" type="ORF">BURMUCGD2_4960</name>
</gene>
<feature type="compositionally biased region" description="Polar residues" evidence="2">
    <location>
        <begin position="145"/>
        <end position="158"/>
    </location>
</feature>